<comment type="caution">
    <text evidence="2">The sequence shown here is derived from an EMBL/GenBank/DDBJ whole genome shotgun (WGS) entry which is preliminary data.</text>
</comment>
<accession>A0A2A8CZ02</accession>
<evidence type="ECO:0000259" key="1">
    <source>
        <dbReference type="PROSITE" id="PS51747"/>
    </source>
</evidence>
<dbReference type="Proteomes" id="UP000220102">
    <property type="component" value="Unassembled WGS sequence"/>
</dbReference>
<name>A0A2A8CZ02_9BACT</name>
<dbReference type="PANTHER" id="PTHR11079">
    <property type="entry name" value="CYTOSINE DEAMINASE FAMILY MEMBER"/>
    <property type="match status" value="1"/>
</dbReference>
<dbReference type="PANTHER" id="PTHR11079:SF179">
    <property type="entry name" value="TRNA(ADENINE(34)) DEAMINASE, CHLOROPLASTIC"/>
    <property type="match status" value="1"/>
</dbReference>
<dbReference type="CDD" id="cd01285">
    <property type="entry name" value="nucleoside_deaminase"/>
    <property type="match status" value="1"/>
</dbReference>
<dbReference type="GO" id="GO:0008251">
    <property type="term" value="F:tRNA-specific adenosine deaminase activity"/>
    <property type="evidence" value="ECO:0007669"/>
    <property type="project" value="TreeGrafter"/>
</dbReference>
<feature type="domain" description="CMP/dCMP-type deaminase" evidence="1">
    <location>
        <begin position="163"/>
        <end position="275"/>
    </location>
</feature>
<sequence>MSVDVLLIDAFGPLLHRATGRAGVGASALMRRAVDAEVRVIVTDLRGAGDVEDAIVKAGIEVPTGVDIVPSSAGESPQERIQAVADRAGAHPAQSATVVSTPWAAFASVEAGATVLAVAKESAAESLQQSGARGRYDTARVLADDLEEALARCGPQTFAFTPDRLNALMDDALKEASKGLETNEIPIGSTVVSGDGDVLGQGYNVARSTGRPTAHAEMEAIADAFPRHDLKSQDGLVLVTTMEPCAMCFGAALELGVDAIVYAVEAPENGAVGRCTPNRGPDSVHPRVVGGVGRSKSIDLLRDWESDHENGGFVSRLLESIDA</sequence>
<dbReference type="PROSITE" id="PS51747">
    <property type="entry name" value="CYT_DCMP_DEAMINASES_2"/>
    <property type="match status" value="1"/>
</dbReference>
<evidence type="ECO:0000313" key="2">
    <source>
        <dbReference type="EMBL" id="PEN13618.1"/>
    </source>
</evidence>
<evidence type="ECO:0000313" key="3">
    <source>
        <dbReference type="Proteomes" id="UP000220102"/>
    </source>
</evidence>
<dbReference type="GO" id="GO:0002100">
    <property type="term" value="P:tRNA wobble adenosine to inosine editing"/>
    <property type="evidence" value="ECO:0007669"/>
    <property type="project" value="TreeGrafter"/>
</dbReference>
<protein>
    <recommendedName>
        <fullName evidence="1">CMP/dCMP-type deaminase domain-containing protein</fullName>
    </recommendedName>
</protein>
<reference evidence="2 3" key="1">
    <citation type="submission" date="2017-10" db="EMBL/GenBank/DDBJ databases">
        <title>Draft genome of Longibacter Salinarum.</title>
        <authorList>
            <person name="Goh K.M."/>
            <person name="Shamsir M.S."/>
            <person name="Lim S.W."/>
        </authorList>
    </citation>
    <scope>NUCLEOTIDE SEQUENCE [LARGE SCALE GENOMIC DNA]</scope>
    <source>
        <strain evidence="2 3">KCTC 52045</strain>
    </source>
</reference>
<organism evidence="2 3">
    <name type="scientific">Longibacter salinarum</name>
    <dbReference type="NCBI Taxonomy" id="1850348"/>
    <lineage>
        <taxon>Bacteria</taxon>
        <taxon>Pseudomonadati</taxon>
        <taxon>Rhodothermota</taxon>
        <taxon>Rhodothermia</taxon>
        <taxon>Rhodothermales</taxon>
        <taxon>Salisaetaceae</taxon>
        <taxon>Longibacter</taxon>
    </lineage>
</organism>
<keyword evidence="3" id="KW-1185">Reference proteome</keyword>
<gene>
    <name evidence="2" type="ORF">CRI94_09940</name>
</gene>
<proteinExistence type="predicted"/>
<dbReference type="InterPro" id="IPR002125">
    <property type="entry name" value="CMP_dCMP_dom"/>
</dbReference>
<dbReference type="AlphaFoldDB" id="A0A2A8CZ02"/>
<dbReference type="EMBL" id="PDEQ01000004">
    <property type="protein sequence ID" value="PEN13618.1"/>
    <property type="molecule type" value="Genomic_DNA"/>
</dbReference>
<dbReference type="Pfam" id="PF00383">
    <property type="entry name" value="dCMP_cyt_deam_1"/>
    <property type="match status" value="1"/>
</dbReference>
<dbReference type="SUPFAM" id="SSF53927">
    <property type="entry name" value="Cytidine deaminase-like"/>
    <property type="match status" value="1"/>
</dbReference>
<dbReference type="InterPro" id="IPR016193">
    <property type="entry name" value="Cytidine_deaminase-like"/>
</dbReference>
<dbReference type="Gene3D" id="3.40.140.10">
    <property type="entry name" value="Cytidine Deaminase, domain 2"/>
    <property type="match status" value="1"/>
</dbReference>
<dbReference type="RefSeq" id="WP_098075541.1">
    <property type="nucleotide sequence ID" value="NZ_PDEQ01000004.1"/>
</dbReference>
<dbReference type="OrthoDB" id="9802676at2"/>